<gene>
    <name evidence="6" type="primary">fliP</name>
    <name evidence="7" type="ORF">WPS_28530</name>
</gene>
<keyword evidence="2 6" id="KW-1003">Cell membrane</keyword>
<evidence type="ECO:0000313" key="7">
    <source>
        <dbReference type="EMBL" id="BDE07577.1"/>
    </source>
</evidence>
<dbReference type="PRINTS" id="PR01302">
    <property type="entry name" value="TYPE3IMPPROT"/>
</dbReference>
<keyword evidence="6" id="KW-1005">Bacterial flagellum biogenesis</keyword>
<dbReference type="EMBL" id="AP025523">
    <property type="protein sequence ID" value="BDE07577.1"/>
    <property type="molecule type" value="Genomic_DNA"/>
</dbReference>
<organism evidence="7 8">
    <name type="scientific">Vulcanimicrobium alpinum</name>
    <dbReference type="NCBI Taxonomy" id="3016050"/>
    <lineage>
        <taxon>Bacteria</taxon>
        <taxon>Bacillati</taxon>
        <taxon>Vulcanimicrobiota</taxon>
        <taxon>Vulcanimicrobiia</taxon>
        <taxon>Vulcanimicrobiales</taxon>
        <taxon>Vulcanimicrobiaceae</taxon>
        <taxon>Vulcanimicrobium</taxon>
    </lineage>
</organism>
<reference evidence="7 8" key="1">
    <citation type="journal article" date="2022" name="ISME Commun">
        <title>Vulcanimicrobium alpinus gen. nov. sp. nov., the first cultivated representative of the candidate phylum 'Eremiobacterota', is a metabolically versatile aerobic anoxygenic phototroph.</title>
        <authorList>
            <person name="Yabe S."/>
            <person name="Muto K."/>
            <person name="Abe K."/>
            <person name="Yokota A."/>
            <person name="Staudigel H."/>
            <person name="Tebo B.M."/>
        </authorList>
    </citation>
    <scope>NUCLEOTIDE SEQUENCE [LARGE SCALE GENOMIC DNA]</scope>
    <source>
        <strain evidence="7 8">WC8-2</strain>
    </source>
</reference>
<evidence type="ECO:0000256" key="5">
    <source>
        <dbReference type="ARBA" id="ARBA00023136"/>
    </source>
</evidence>
<name>A0AAN1XY71_UNVUL</name>
<keyword evidence="8" id="KW-1185">Reference proteome</keyword>
<dbReference type="AlphaFoldDB" id="A0AAN1XY71"/>
<feature type="transmembrane region" description="Helical" evidence="6">
    <location>
        <begin position="20"/>
        <end position="49"/>
    </location>
</feature>
<dbReference type="GO" id="GO:0044781">
    <property type="term" value="P:bacterial-type flagellum organization"/>
    <property type="evidence" value="ECO:0007669"/>
    <property type="project" value="UniProtKB-UniRule"/>
</dbReference>
<keyword evidence="7" id="KW-0966">Cell projection</keyword>
<dbReference type="InterPro" id="IPR005837">
    <property type="entry name" value="FliP"/>
</dbReference>
<proteinExistence type="inferred from homology"/>
<keyword evidence="4 6" id="KW-1133">Transmembrane helix</keyword>
<feature type="transmembrane region" description="Helical" evidence="6">
    <location>
        <begin position="61"/>
        <end position="81"/>
    </location>
</feature>
<dbReference type="KEGG" id="vab:WPS_28530"/>
<keyword evidence="6" id="KW-0653">Protein transport</keyword>
<evidence type="ECO:0000256" key="4">
    <source>
        <dbReference type="ARBA" id="ARBA00022989"/>
    </source>
</evidence>
<dbReference type="PANTHER" id="PTHR30587:SF2">
    <property type="entry name" value="SURFACE PRESENTATION OF ANTIGENS PROTEIN SPAP"/>
    <property type="match status" value="1"/>
</dbReference>
<keyword evidence="7" id="KW-0969">Cilium</keyword>
<dbReference type="PANTHER" id="PTHR30587">
    <property type="entry name" value="FLAGELLAR BIOSYNTHETIC PROTEIN FLIP"/>
    <property type="match status" value="1"/>
</dbReference>
<keyword evidence="6" id="KW-0813">Transport</keyword>
<evidence type="ECO:0000256" key="3">
    <source>
        <dbReference type="ARBA" id="ARBA00022692"/>
    </source>
</evidence>
<comment type="function">
    <text evidence="6">Plays a role in the flagellum-specific transport system.</text>
</comment>
<keyword evidence="6" id="KW-1006">Bacterial flagellum protein export</keyword>
<dbReference type="GO" id="GO:0009425">
    <property type="term" value="C:bacterial-type flagellum basal body"/>
    <property type="evidence" value="ECO:0007669"/>
    <property type="project" value="UniProtKB-SubCell"/>
</dbReference>
<feature type="transmembrane region" description="Helical" evidence="6">
    <location>
        <begin position="198"/>
        <end position="215"/>
    </location>
</feature>
<dbReference type="InterPro" id="IPR005838">
    <property type="entry name" value="T3SS_IM_P"/>
</dbReference>
<keyword evidence="3 6" id="KW-0812">Transmembrane</keyword>
<evidence type="ECO:0000256" key="1">
    <source>
        <dbReference type="ARBA" id="ARBA00006257"/>
    </source>
</evidence>
<dbReference type="GO" id="GO:0009306">
    <property type="term" value="P:protein secretion"/>
    <property type="evidence" value="ECO:0007669"/>
    <property type="project" value="UniProtKB-UniRule"/>
</dbReference>
<evidence type="ECO:0000313" key="8">
    <source>
        <dbReference type="Proteomes" id="UP001317532"/>
    </source>
</evidence>
<dbReference type="NCBIfam" id="TIGR01103">
    <property type="entry name" value="fliP"/>
    <property type="match status" value="1"/>
</dbReference>
<dbReference type="NCBIfam" id="NF009438">
    <property type="entry name" value="PRK12797.1"/>
    <property type="match status" value="1"/>
</dbReference>
<keyword evidence="7" id="KW-0282">Flagellum</keyword>
<sequence length="219" mass="23183">MEPLLQIANRGHSALPLDVLAALTLLSLAPFVLVLSTSFVRIIVVLSLVRSAIGAATLPPNTVLTGLALVLTCVIMTPTFATIQRDAIRPYAGGRLSQSAFLDRAAVPLRAFMLRQTKARDVAVFARVAHRPAGEPLARTPLTVLIPAFVVGELRSAFAIGVALYLPFVAIDLAVAAILMGLGMVMLSPPVISLPCKLLLFVLVDGWALVANGVVQSFR</sequence>
<accession>A0AAN1XY71</accession>
<dbReference type="Proteomes" id="UP001317532">
    <property type="component" value="Chromosome"/>
</dbReference>
<dbReference type="PRINTS" id="PR00951">
    <property type="entry name" value="FLGBIOSNFLIP"/>
</dbReference>
<evidence type="ECO:0000256" key="2">
    <source>
        <dbReference type="ARBA" id="ARBA00022475"/>
    </source>
</evidence>
<comment type="similarity">
    <text evidence="1 6">Belongs to the FliP/MopC/SpaP family.</text>
</comment>
<keyword evidence="5 6" id="KW-0472">Membrane</keyword>
<dbReference type="RefSeq" id="WP_317995158.1">
    <property type="nucleotide sequence ID" value="NZ_AP025523.1"/>
</dbReference>
<comment type="caution">
    <text evidence="6">Lacks conserved residue(s) required for the propagation of feature annotation.</text>
</comment>
<evidence type="ECO:0000256" key="6">
    <source>
        <dbReference type="RuleBase" id="RU362069"/>
    </source>
</evidence>
<comment type="subcellular location">
    <subcellularLocation>
        <location evidence="6">Cell membrane</location>
        <topology evidence="6">Multi-pass membrane protein</topology>
    </subcellularLocation>
    <subcellularLocation>
        <location evidence="6">Bacterial flagellum basal body</location>
    </subcellularLocation>
</comment>
<dbReference type="GO" id="GO:0005886">
    <property type="term" value="C:plasma membrane"/>
    <property type="evidence" value="ECO:0007669"/>
    <property type="project" value="UniProtKB-SubCell"/>
</dbReference>
<dbReference type="Pfam" id="PF00813">
    <property type="entry name" value="FliP"/>
    <property type="match status" value="1"/>
</dbReference>
<protein>
    <recommendedName>
        <fullName evidence="6">Flagellar biosynthetic protein FliP</fullName>
    </recommendedName>
</protein>